<evidence type="ECO:0000313" key="2">
    <source>
        <dbReference type="Proteomes" id="UP000198538"/>
    </source>
</evidence>
<name>A0A1G5IV98_9BACL</name>
<dbReference type="STRING" id="582692.SAMN05720606_109171"/>
<dbReference type="InterPro" id="IPR036412">
    <property type="entry name" value="HAD-like_sf"/>
</dbReference>
<dbReference type="InterPro" id="IPR023214">
    <property type="entry name" value="HAD_sf"/>
</dbReference>
<keyword evidence="2" id="KW-1185">Reference proteome</keyword>
<dbReference type="SUPFAM" id="SSF56784">
    <property type="entry name" value="HAD-like"/>
    <property type="match status" value="1"/>
</dbReference>
<protein>
    <submittedName>
        <fullName evidence="1">Putative hydrolase of the HAD superfamily</fullName>
    </submittedName>
</protein>
<evidence type="ECO:0000313" key="1">
    <source>
        <dbReference type="EMBL" id="SCY79539.1"/>
    </source>
</evidence>
<dbReference type="Proteomes" id="UP000198538">
    <property type="component" value="Unassembled WGS sequence"/>
</dbReference>
<organism evidence="1 2">
    <name type="scientific">Paenibacillus polysaccharolyticus</name>
    <dbReference type="NCBI Taxonomy" id="582692"/>
    <lineage>
        <taxon>Bacteria</taxon>
        <taxon>Bacillati</taxon>
        <taxon>Bacillota</taxon>
        <taxon>Bacilli</taxon>
        <taxon>Bacillales</taxon>
        <taxon>Paenibacillaceae</taxon>
        <taxon>Paenibacillus</taxon>
    </lineage>
</organism>
<dbReference type="RefSeq" id="WP_090920939.1">
    <property type="nucleotide sequence ID" value="NZ_FMVM01000009.1"/>
</dbReference>
<proteinExistence type="predicted"/>
<dbReference type="GO" id="GO:0016787">
    <property type="term" value="F:hydrolase activity"/>
    <property type="evidence" value="ECO:0007669"/>
    <property type="project" value="UniProtKB-KW"/>
</dbReference>
<gene>
    <name evidence="1" type="ORF">SAMN05720606_109171</name>
</gene>
<sequence>MRDKPQLVLDIAGVLLSNMSLMCWKEMIQETNLSADQLKIHFGSIKKQLWTGKIKEEEFWISLGEMFPELPIGRARDILFDSIVPLPAAGYLERWSKSADIHLLSNHCSEWIQPNLDSLSHYAKSVTISNQVGLCKPEIEIYQLVETHLAGGVDVLFIDDQEKNLHSAKHLGWKTLLADEEGKWTQEVESFINFQI</sequence>
<dbReference type="EMBL" id="FMVM01000009">
    <property type="protein sequence ID" value="SCY79539.1"/>
    <property type="molecule type" value="Genomic_DNA"/>
</dbReference>
<dbReference type="AlphaFoldDB" id="A0A1G5IV98"/>
<dbReference type="NCBIfam" id="TIGR01509">
    <property type="entry name" value="HAD-SF-IA-v3"/>
    <property type="match status" value="1"/>
</dbReference>
<reference evidence="2" key="1">
    <citation type="submission" date="2016-10" db="EMBL/GenBank/DDBJ databases">
        <authorList>
            <person name="Varghese N."/>
            <person name="Submissions S."/>
        </authorList>
    </citation>
    <scope>NUCLEOTIDE SEQUENCE [LARGE SCALE GENOMIC DNA]</scope>
    <source>
        <strain evidence="2">BL9</strain>
    </source>
</reference>
<dbReference type="InterPro" id="IPR006439">
    <property type="entry name" value="HAD-SF_hydro_IA"/>
</dbReference>
<dbReference type="InterPro" id="IPR023198">
    <property type="entry name" value="PGP-like_dom2"/>
</dbReference>
<keyword evidence="1" id="KW-0378">Hydrolase</keyword>
<dbReference type="Gene3D" id="1.10.150.240">
    <property type="entry name" value="Putative phosphatase, domain 2"/>
    <property type="match status" value="1"/>
</dbReference>
<dbReference type="PANTHER" id="PTHR43611:SF3">
    <property type="entry name" value="FLAVIN MONONUCLEOTIDE HYDROLASE 1, CHLOROPLATIC"/>
    <property type="match status" value="1"/>
</dbReference>
<dbReference type="Gene3D" id="3.40.50.1000">
    <property type="entry name" value="HAD superfamily/HAD-like"/>
    <property type="match status" value="1"/>
</dbReference>
<accession>A0A1G5IV98</accession>
<dbReference type="PANTHER" id="PTHR43611">
    <property type="entry name" value="ALPHA-D-GLUCOSE 1-PHOSPHATE PHOSPHATASE"/>
    <property type="match status" value="1"/>
</dbReference>